<dbReference type="HOGENOM" id="CLU_1287978_0_0_6"/>
<dbReference type="GeneID" id="57476890"/>
<accession>A0A2C9EPV5</accession>
<dbReference type="AlphaFoldDB" id="A0A2C9EPV5"/>
<name>A0A2C9EPV5_PSEPH</name>
<dbReference type="Proteomes" id="UP000013940">
    <property type="component" value="Chromosome"/>
</dbReference>
<evidence type="ECO:0000313" key="1">
    <source>
        <dbReference type="EMBL" id="AGL85649.1"/>
    </source>
</evidence>
<proteinExistence type="predicted"/>
<sequence>MSFVREFAPFLLNHLKEERQHILKSIAVSVAAELWLSLESAALLDINRDQFGLGGQLDERRNVPRWLIAAERRKVDIWVEDSYGEHPSTAIEFKVIHNNKNAYDKIRQIRKDLIKPIPHTAPDEHIERWGIVLLTYSRFYSDQRGNYVYGKFANRDAFLQAFRHALSDDADRYTGTPELELAMEPIQVADLEGAHYVEPKKEAGVYLALVKRKG</sequence>
<protein>
    <recommendedName>
        <fullName evidence="3">Restriction endonuclease</fullName>
    </recommendedName>
</protein>
<evidence type="ECO:0000313" key="2">
    <source>
        <dbReference type="Proteomes" id="UP000013940"/>
    </source>
</evidence>
<reference evidence="2" key="1">
    <citation type="journal article" date="2014" name="Genome Announc.">
        <title>Full-genome sequence of the plant growth-promoting bacterium Pseudomonas protegens CHA0.</title>
        <authorList>
            <person name="Jousset A."/>
            <person name="Schuldes J."/>
            <person name="Keel C."/>
            <person name="Maurhofer M."/>
            <person name="Daniel R."/>
            <person name="Scheu S."/>
            <person name="Thuermer A."/>
        </authorList>
    </citation>
    <scope>NUCLEOTIDE SEQUENCE [LARGE SCALE GENOMIC DNA]</scope>
    <source>
        <strain evidence="2">DSM 19095 / LMG 27888 / CFBP 6595 / CHA0</strain>
    </source>
</reference>
<dbReference type="RefSeq" id="WP_015636237.1">
    <property type="nucleotide sequence ID" value="NC_021237.1"/>
</dbReference>
<gene>
    <name evidence="1" type="ORF">PFLCHA0_c38830</name>
</gene>
<evidence type="ECO:0008006" key="3">
    <source>
        <dbReference type="Google" id="ProtNLM"/>
    </source>
</evidence>
<dbReference type="KEGG" id="pprc:PFLCHA0_c38830"/>
<organism evidence="1 2">
    <name type="scientific">Pseudomonas protegens (strain DSM 19095 / LMG 27888 / CFBP 6595 / CHA0)</name>
    <dbReference type="NCBI Taxonomy" id="1124983"/>
    <lineage>
        <taxon>Bacteria</taxon>
        <taxon>Pseudomonadati</taxon>
        <taxon>Pseudomonadota</taxon>
        <taxon>Gammaproteobacteria</taxon>
        <taxon>Pseudomonadales</taxon>
        <taxon>Pseudomonadaceae</taxon>
        <taxon>Pseudomonas</taxon>
    </lineage>
</organism>
<dbReference type="EMBL" id="CP003190">
    <property type="protein sequence ID" value="AGL85649.1"/>
    <property type="molecule type" value="Genomic_DNA"/>
</dbReference>